<evidence type="ECO:0000259" key="2">
    <source>
        <dbReference type="Pfam" id="PF10675"/>
    </source>
</evidence>
<keyword evidence="1" id="KW-0472">Membrane</keyword>
<protein>
    <recommendedName>
        <fullName evidence="2">DUF2489 domain-containing protein</fullName>
    </recommendedName>
</protein>
<dbReference type="STRING" id="349064.SAMN05660429_01294"/>
<dbReference type="InterPro" id="IPR019617">
    <property type="entry name" value="DUF2489"/>
</dbReference>
<keyword evidence="1" id="KW-0812">Transmembrane</keyword>
<feature type="transmembrane region" description="Helical" evidence="1">
    <location>
        <begin position="6"/>
        <end position="29"/>
    </location>
</feature>
<keyword evidence="1" id="KW-1133">Transmembrane helix</keyword>
<dbReference type="RefSeq" id="WP_093328617.1">
    <property type="nucleotide sequence ID" value="NZ_AP027363.1"/>
</dbReference>
<evidence type="ECO:0000256" key="1">
    <source>
        <dbReference type="SAM" id="Phobius"/>
    </source>
</evidence>
<feature type="domain" description="DUF2489" evidence="2">
    <location>
        <begin position="17"/>
        <end position="150"/>
    </location>
</feature>
<organism evidence="3 4">
    <name type="scientific">Thalassotalea agarivorans</name>
    <name type="common">Thalassomonas agarivorans</name>
    <dbReference type="NCBI Taxonomy" id="349064"/>
    <lineage>
        <taxon>Bacteria</taxon>
        <taxon>Pseudomonadati</taxon>
        <taxon>Pseudomonadota</taxon>
        <taxon>Gammaproteobacteria</taxon>
        <taxon>Alteromonadales</taxon>
        <taxon>Colwelliaceae</taxon>
        <taxon>Thalassotalea</taxon>
    </lineage>
</organism>
<accession>A0A1I0CSJ0</accession>
<evidence type="ECO:0000313" key="3">
    <source>
        <dbReference type="EMBL" id="SET22039.1"/>
    </source>
</evidence>
<dbReference type="AlphaFoldDB" id="A0A1I0CSJ0"/>
<dbReference type="EMBL" id="FOHK01000005">
    <property type="protein sequence ID" value="SET22039.1"/>
    <property type="molecule type" value="Genomic_DNA"/>
</dbReference>
<proteinExistence type="predicted"/>
<dbReference type="OrthoDB" id="5293867at2"/>
<dbReference type="Pfam" id="PF10675">
    <property type="entry name" value="DUF2489"/>
    <property type="match status" value="1"/>
</dbReference>
<dbReference type="Proteomes" id="UP000199308">
    <property type="component" value="Unassembled WGS sequence"/>
</dbReference>
<reference evidence="3 4" key="1">
    <citation type="submission" date="2016-10" db="EMBL/GenBank/DDBJ databases">
        <authorList>
            <person name="de Groot N.N."/>
        </authorList>
    </citation>
    <scope>NUCLEOTIDE SEQUENCE [LARGE SCALE GENOMIC DNA]</scope>
    <source>
        <strain evidence="3 4">DSM 19706</strain>
    </source>
</reference>
<name>A0A1I0CSJ0_THASX</name>
<keyword evidence="4" id="KW-1185">Reference proteome</keyword>
<evidence type="ECO:0000313" key="4">
    <source>
        <dbReference type="Proteomes" id="UP000199308"/>
    </source>
</evidence>
<sequence>MDNTMWMILAVVGALVILVLAFYAGRLLWLLKQQQQRQIEQTLALQKAHAEHDKKILDSVVIIVRAMQEKQCDISEGCWRLSVLLDSLKLSNELNAQFPAIFEMYGRIQHLSIMEARKQLPKKERMKQDFQRMQAEAELTDKVLEDTKSLRQFAQDQLNKLVASL</sequence>
<gene>
    <name evidence="3" type="ORF">SAMN05660429_01294</name>
</gene>